<accession>C7LRC9</accession>
<dbReference type="InterPro" id="IPR011008">
    <property type="entry name" value="Dimeric_a/b-barrel"/>
</dbReference>
<dbReference type="Pfam" id="PF07682">
    <property type="entry name" value="SOR"/>
    <property type="match status" value="1"/>
</dbReference>
<dbReference type="STRING" id="525897.Dbac_1171"/>
<evidence type="ECO:0000313" key="1">
    <source>
        <dbReference type="EMBL" id="ACU89275.1"/>
    </source>
</evidence>
<dbReference type="RefSeq" id="WP_015773372.1">
    <property type="nucleotide sequence ID" value="NC_013173.1"/>
</dbReference>
<dbReference type="KEGG" id="dba:Dbac_1171"/>
<dbReference type="AlphaFoldDB" id="C7LRC9"/>
<dbReference type="eggNOG" id="ENOG502Z7Z0">
    <property type="taxonomic scope" value="Bacteria"/>
</dbReference>
<dbReference type="InterPro" id="IPR011661">
    <property type="entry name" value="S_Oase_red"/>
</dbReference>
<dbReference type="HOGENOM" id="CLU_904908_0_0_7"/>
<sequence length="310" mass="34905">MTPKNMTDSPIYVALNMSKVVNNEESFDLMHKVGPRVCITTATHPGFLGFMANIQTGILPLAGRYGGGSTHMENALNPVRNYQYTMWKHWKDHDEFHEKQFSRIFELCTSCLEMVVEGPWEPVYSVIHAKMPTVRSMGQIADLGKDFVQQKDFIRFATPQRCVAIGEHTVAPGKEKAFEKGAIETMEALSDATGFLGYMILKQIGVCALGSFMLDPTSMAETLQTLGANPPKKPRPLFKTLDAMPRPPEYLIHSEWDATEMAQMGFAKVLVNHAIRKIHDDGVMAHLIRGPYIMFFQPMMEEPGWRSFLS</sequence>
<gene>
    <name evidence="1" type="ordered locus">Dbac_1171</name>
</gene>
<keyword evidence="2" id="KW-1185">Reference proteome</keyword>
<proteinExistence type="predicted"/>
<organism evidence="1 2">
    <name type="scientific">Desulfomicrobium baculatum (strain DSM 4028 / VKM B-1378 / X)</name>
    <name type="common">Desulfovibrio baculatus</name>
    <dbReference type="NCBI Taxonomy" id="525897"/>
    <lineage>
        <taxon>Bacteria</taxon>
        <taxon>Pseudomonadati</taxon>
        <taxon>Thermodesulfobacteriota</taxon>
        <taxon>Desulfovibrionia</taxon>
        <taxon>Desulfovibrionales</taxon>
        <taxon>Desulfomicrobiaceae</taxon>
        <taxon>Desulfomicrobium</taxon>
    </lineage>
</organism>
<reference evidence="1 2" key="1">
    <citation type="journal article" date="2009" name="Stand. Genomic Sci.">
        <title>Complete genome sequence of Desulfomicrobium baculatum type strain (X).</title>
        <authorList>
            <person name="Copeland A."/>
            <person name="Spring S."/>
            <person name="Goker M."/>
            <person name="Schneider S."/>
            <person name="Lapidus A."/>
            <person name="Del Rio T.G."/>
            <person name="Tice H."/>
            <person name="Cheng J.F."/>
            <person name="Chen F."/>
            <person name="Nolan M."/>
            <person name="Bruce D."/>
            <person name="Goodwin L."/>
            <person name="Pitluck S."/>
            <person name="Ivanova N."/>
            <person name="Mavrommatis K."/>
            <person name="Ovchinnikova G."/>
            <person name="Pati A."/>
            <person name="Chen A."/>
            <person name="Palaniappan K."/>
            <person name="Land M."/>
            <person name="Hauser L."/>
            <person name="Chang Y.J."/>
            <person name="Jeffries C.C."/>
            <person name="Meincke L."/>
            <person name="Sims D."/>
            <person name="Brettin T."/>
            <person name="Detter J.C."/>
            <person name="Han C."/>
            <person name="Chain P."/>
            <person name="Bristow J."/>
            <person name="Eisen J.A."/>
            <person name="Markowitz V."/>
            <person name="Hugenholtz P."/>
            <person name="Kyrpides N.C."/>
            <person name="Klenk H.P."/>
            <person name="Lucas S."/>
        </authorList>
    </citation>
    <scope>NUCLEOTIDE SEQUENCE [LARGE SCALE GENOMIC DNA]</scope>
    <source>
        <strain evidence="2">DSM 4028 / VKM B-1378 / X</strain>
    </source>
</reference>
<dbReference type="Proteomes" id="UP000002216">
    <property type="component" value="Chromosome"/>
</dbReference>
<dbReference type="SUPFAM" id="SSF54909">
    <property type="entry name" value="Dimeric alpha+beta barrel"/>
    <property type="match status" value="1"/>
</dbReference>
<evidence type="ECO:0000313" key="2">
    <source>
        <dbReference type="Proteomes" id="UP000002216"/>
    </source>
</evidence>
<name>C7LRC9_DESBD</name>
<protein>
    <submittedName>
        <fullName evidence="1">Sulfur oxygenase reductase</fullName>
    </submittedName>
</protein>
<dbReference type="EMBL" id="CP001629">
    <property type="protein sequence ID" value="ACU89275.1"/>
    <property type="molecule type" value="Genomic_DNA"/>
</dbReference>